<sequence length="119" mass="13286">MGDHLHFQSLHLPSFFPPSLLSPPSTSFLAETRTYARSTSRTIHSPQPPQQDADRTREQQQLVRQGAIICLWVSTSTDEALSPPLNDTDEEHPSCPQGSKPNTAVCGWDLRHVDLAVIW</sequence>
<comment type="caution">
    <text evidence="2">The sequence shown here is derived from an EMBL/GenBank/DDBJ whole genome shotgun (WGS) entry which is preliminary data.</text>
</comment>
<proteinExistence type="predicted"/>
<reference evidence="2 3" key="1">
    <citation type="submission" date="2020-01" db="EMBL/GenBank/DDBJ databases">
        <authorList>
            <person name="Gupta K D."/>
        </authorList>
    </citation>
    <scope>NUCLEOTIDE SEQUENCE [LARGE SCALE GENOMIC DNA]</scope>
</reference>
<feature type="region of interest" description="Disordered" evidence="1">
    <location>
        <begin position="36"/>
        <end position="60"/>
    </location>
</feature>
<dbReference type="AlphaFoldDB" id="A0A8S0X1J8"/>
<evidence type="ECO:0000313" key="3">
    <source>
        <dbReference type="Proteomes" id="UP000467700"/>
    </source>
</evidence>
<gene>
    <name evidence="2" type="ORF">AAE3_LOCUS13306</name>
</gene>
<evidence type="ECO:0000256" key="1">
    <source>
        <dbReference type="SAM" id="MobiDB-lite"/>
    </source>
</evidence>
<feature type="compositionally biased region" description="Polar residues" evidence="1">
    <location>
        <begin position="36"/>
        <end position="45"/>
    </location>
</feature>
<evidence type="ECO:0000313" key="2">
    <source>
        <dbReference type="EMBL" id="CAA7271016.1"/>
    </source>
</evidence>
<protein>
    <submittedName>
        <fullName evidence="2">Uncharacterized protein</fullName>
    </submittedName>
</protein>
<name>A0A8S0X1J8_CYCAE</name>
<dbReference type="EMBL" id="CACVBS010000101">
    <property type="protein sequence ID" value="CAA7271016.1"/>
    <property type="molecule type" value="Genomic_DNA"/>
</dbReference>
<dbReference type="Proteomes" id="UP000467700">
    <property type="component" value="Unassembled WGS sequence"/>
</dbReference>
<organism evidence="2 3">
    <name type="scientific">Cyclocybe aegerita</name>
    <name type="common">Black poplar mushroom</name>
    <name type="synonym">Agrocybe aegerita</name>
    <dbReference type="NCBI Taxonomy" id="1973307"/>
    <lineage>
        <taxon>Eukaryota</taxon>
        <taxon>Fungi</taxon>
        <taxon>Dikarya</taxon>
        <taxon>Basidiomycota</taxon>
        <taxon>Agaricomycotina</taxon>
        <taxon>Agaricomycetes</taxon>
        <taxon>Agaricomycetidae</taxon>
        <taxon>Agaricales</taxon>
        <taxon>Agaricineae</taxon>
        <taxon>Bolbitiaceae</taxon>
        <taxon>Cyclocybe</taxon>
    </lineage>
</organism>
<keyword evidence="3" id="KW-1185">Reference proteome</keyword>
<accession>A0A8S0X1J8</accession>
<feature type="region of interest" description="Disordered" evidence="1">
    <location>
        <begin position="80"/>
        <end position="101"/>
    </location>
</feature>